<evidence type="ECO:0000256" key="5">
    <source>
        <dbReference type="ARBA" id="ARBA00023110"/>
    </source>
</evidence>
<organism evidence="10 11">
    <name type="scientific">Dicentrarchus labrax</name>
    <name type="common">European seabass</name>
    <name type="synonym">Morone labrax</name>
    <dbReference type="NCBI Taxonomy" id="13489"/>
    <lineage>
        <taxon>Eukaryota</taxon>
        <taxon>Metazoa</taxon>
        <taxon>Chordata</taxon>
        <taxon>Craniata</taxon>
        <taxon>Vertebrata</taxon>
        <taxon>Euteleostomi</taxon>
        <taxon>Actinopterygii</taxon>
        <taxon>Neopterygii</taxon>
        <taxon>Teleostei</taxon>
        <taxon>Neoteleostei</taxon>
        <taxon>Acanthomorphata</taxon>
        <taxon>Eupercaria</taxon>
        <taxon>Moronidae</taxon>
        <taxon>Dicentrarchus</taxon>
    </lineage>
</organism>
<protein>
    <recommendedName>
        <fullName evidence="2 8">peptidylprolyl isomerase</fullName>
        <ecNumber evidence="2 8">5.2.1.8</ecNumber>
    </recommendedName>
</protein>
<proteinExistence type="predicted"/>
<keyword evidence="11" id="KW-1185">Reference proteome</keyword>
<evidence type="ECO:0000313" key="10">
    <source>
        <dbReference type="Ensembl" id="ENSDLAP00005080818.1"/>
    </source>
</evidence>
<evidence type="ECO:0000256" key="4">
    <source>
        <dbReference type="ARBA" id="ARBA00022737"/>
    </source>
</evidence>
<reference evidence="10" key="2">
    <citation type="submission" date="2025-09" db="UniProtKB">
        <authorList>
            <consortium name="Ensembl"/>
        </authorList>
    </citation>
    <scope>IDENTIFICATION</scope>
</reference>
<dbReference type="FunFam" id="3.10.50.40:FF:000006">
    <property type="entry name" value="Peptidyl-prolyl cis-trans isomerase"/>
    <property type="match status" value="1"/>
</dbReference>
<dbReference type="InterPro" id="IPR046357">
    <property type="entry name" value="PPIase_dom_sf"/>
</dbReference>
<evidence type="ECO:0000259" key="9">
    <source>
        <dbReference type="PROSITE" id="PS50059"/>
    </source>
</evidence>
<reference evidence="10" key="1">
    <citation type="submission" date="2025-08" db="UniProtKB">
        <authorList>
            <consortium name="Ensembl"/>
        </authorList>
    </citation>
    <scope>IDENTIFICATION</scope>
</reference>
<evidence type="ECO:0000256" key="7">
    <source>
        <dbReference type="ARBA" id="ARBA00023235"/>
    </source>
</evidence>
<keyword evidence="7 8" id="KW-0413">Isomerase</keyword>
<evidence type="ECO:0000256" key="6">
    <source>
        <dbReference type="ARBA" id="ARBA00023180"/>
    </source>
</evidence>
<dbReference type="PANTHER" id="PTHR46222">
    <property type="entry name" value="PEPTIDYL-PROLYL CIS-TRANS ISOMERASE FKBP7/14"/>
    <property type="match status" value="1"/>
</dbReference>
<keyword evidence="3" id="KW-0732">Signal</keyword>
<dbReference type="GO" id="GO:0003755">
    <property type="term" value="F:peptidyl-prolyl cis-trans isomerase activity"/>
    <property type="evidence" value="ECO:0007669"/>
    <property type="project" value="UniProtKB-KW"/>
</dbReference>
<dbReference type="PANTHER" id="PTHR46222:SF1">
    <property type="entry name" value="PEPTIDYL-PROLYL CIS-TRANS ISOMERASE FKBP14"/>
    <property type="match status" value="1"/>
</dbReference>
<name>A0A8P4GPP7_DICLA</name>
<evidence type="ECO:0000256" key="1">
    <source>
        <dbReference type="ARBA" id="ARBA00000971"/>
    </source>
</evidence>
<dbReference type="AlphaFoldDB" id="A0A8P4GPP7"/>
<evidence type="ECO:0000256" key="3">
    <source>
        <dbReference type="ARBA" id="ARBA00022729"/>
    </source>
</evidence>
<dbReference type="Pfam" id="PF00254">
    <property type="entry name" value="FKBP_C"/>
    <property type="match status" value="1"/>
</dbReference>
<dbReference type="EC" id="5.2.1.8" evidence="2 8"/>
<dbReference type="InterPro" id="IPR052273">
    <property type="entry name" value="PPIase_FKBP"/>
</dbReference>
<dbReference type="Gene3D" id="3.10.50.40">
    <property type="match status" value="1"/>
</dbReference>
<evidence type="ECO:0000256" key="8">
    <source>
        <dbReference type="PROSITE-ProRule" id="PRU00277"/>
    </source>
</evidence>
<dbReference type="Ensembl" id="ENSDLAT00005067366.1">
    <property type="protein sequence ID" value="ENSDLAP00005080818.1"/>
    <property type="gene ID" value="ENSDLAG00005030672.1"/>
</dbReference>
<evidence type="ECO:0000313" key="11">
    <source>
        <dbReference type="Proteomes" id="UP000694389"/>
    </source>
</evidence>
<keyword evidence="6" id="KW-0325">Glycoprotein</keyword>
<dbReference type="InterPro" id="IPR001179">
    <property type="entry name" value="PPIase_FKBP_dom"/>
</dbReference>
<keyword evidence="5 8" id="KW-0697">Rotamase</keyword>
<dbReference type="GeneTree" id="ENSGT00940000157858"/>
<dbReference type="Proteomes" id="UP000694389">
    <property type="component" value="Unassembled WGS sequence"/>
</dbReference>
<evidence type="ECO:0000256" key="2">
    <source>
        <dbReference type="ARBA" id="ARBA00013194"/>
    </source>
</evidence>
<sequence length="151" mass="16862">MMKLPRRGDPPRQTLEFMCVSCCSLRKVACGGMLLAVLSWFCSTLLLSVSGGKLPEAEVQIEVLHRPFLCHRKSKYGDILLVHHEGYLENGTMFHSSRIHGDKQAVWFTLGIKEVIKGWDKGLQDMCSGEKRKLVIPPALAYGKDGKGLPH</sequence>
<accession>A0A8P4GPP7</accession>
<keyword evidence="4" id="KW-0677">Repeat</keyword>
<feature type="domain" description="PPIase FKBP-type" evidence="9">
    <location>
        <begin position="77"/>
        <end position="151"/>
    </location>
</feature>
<dbReference type="SUPFAM" id="SSF54534">
    <property type="entry name" value="FKBP-like"/>
    <property type="match status" value="1"/>
</dbReference>
<dbReference type="PROSITE" id="PS50059">
    <property type="entry name" value="FKBP_PPIASE"/>
    <property type="match status" value="1"/>
</dbReference>
<comment type="catalytic activity">
    <reaction evidence="1 8">
        <text>[protein]-peptidylproline (omega=180) = [protein]-peptidylproline (omega=0)</text>
        <dbReference type="Rhea" id="RHEA:16237"/>
        <dbReference type="Rhea" id="RHEA-COMP:10747"/>
        <dbReference type="Rhea" id="RHEA-COMP:10748"/>
        <dbReference type="ChEBI" id="CHEBI:83833"/>
        <dbReference type="ChEBI" id="CHEBI:83834"/>
        <dbReference type="EC" id="5.2.1.8"/>
    </reaction>
</comment>